<dbReference type="PANTHER" id="PTHR45953">
    <property type="entry name" value="IDURONATE 2-SULFATASE"/>
    <property type="match status" value="1"/>
</dbReference>
<evidence type="ECO:0000313" key="6">
    <source>
        <dbReference type="Proteomes" id="UP001596492"/>
    </source>
</evidence>
<comment type="similarity">
    <text evidence="1">Belongs to the sulfatase family.</text>
</comment>
<keyword evidence="3" id="KW-0378">Hydrolase</keyword>
<dbReference type="InterPro" id="IPR017850">
    <property type="entry name" value="Alkaline_phosphatase_core_sf"/>
</dbReference>
<keyword evidence="2" id="KW-0479">Metal-binding</keyword>
<dbReference type="InterPro" id="IPR000917">
    <property type="entry name" value="Sulfatase_N"/>
</dbReference>
<gene>
    <name evidence="5" type="ORF">ACFQS8_13485</name>
</gene>
<evidence type="ECO:0000256" key="1">
    <source>
        <dbReference type="ARBA" id="ARBA00008779"/>
    </source>
</evidence>
<dbReference type="Gene3D" id="3.40.720.10">
    <property type="entry name" value="Alkaline Phosphatase, subunit A"/>
    <property type="match status" value="1"/>
</dbReference>
<evidence type="ECO:0000313" key="5">
    <source>
        <dbReference type="EMBL" id="MFC7292638.1"/>
    </source>
</evidence>
<evidence type="ECO:0000256" key="2">
    <source>
        <dbReference type="ARBA" id="ARBA00022723"/>
    </source>
</evidence>
<dbReference type="EMBL" id="JBHTBR010000005">
    <property type="protein sequence ID" value="MFC7292638.1"/>
    <property type="molecule type" value="Genomic_DNA"/>
</dbReference>
<dbReference type="PROSITE" id="PS00523">
    <property type="entry name" value="SULFATASE_1"/>
    <property type="match status" value="1"/>
</dbReference>
<reference evidence="6" key="1">
    <citation type="journal article" date="2019" name="Int. J. Syst. Evol. Microbiol.">
        <title>The Global Catalogue of Microorganisms (GCM) 10K type strain sequencing project: providing services to taxonomists for standard genome sequencing and annotation.</title>
        <authorList>
            <consortium name="The Broad Institute Genomics Platform"/>
            <consortium name="The Broad Institute Genome Sequencing Center for Infectious Disease"/>
            <person name="Wu L."/>
            <person name="Ma J."/>
        </authorList>
    </citation>
    <scope>NUCLEOTIDE SEQUENCE [LARGE SCALE GENOMIC DNA]</scope>
    <source>
        <strain evidence="6">CCUG 51308</strain>
    </source>
</reference>
<evidence type="ECO:0000259" key="4">
    <source>
        <dbReference type="Pfam" id="PF00884"/>
    </source>
</evidence>
<dbReference type="RefSeq" id="WP_382168228.1">
    <property type="nucleotide sequence ID" value="NZ_JBHTBR010000005.1"/>
</dbReference>
<feature type="domain" description="Sulfatase N-terminal" evidence="4">
    <location>
        <begin position="67"/>
        <end position="419"/>
    </location>
</feature>
<organism evidence="5 6">
    <name type="scientific">Hirschia litorea</name>
    <dbReference type="NCBI Taxonomy" id="1199156"/>
    <lineage>
        <taxon>Bacteria</taxon>
        <taxon>Pseudomonadati</taxon>
        <taxon>Pseudomonadota</taxon>
        <taxon>Alphaproteobacteria</taxon>
        <taxon>Hyphomonadales</taxon>
        <taxon>Hyphomonadaceae</taxon>
        <taxon>Hirschia</taxon>
    </lineage>
</organism>
<dbReference type="Pfam" id="PF00884">
    <property type="entry name" value="Sulfatase"/>
    <property type="match status" value="1"/>
</dbReference>
<dbReference type="SUPFAM" id="SSF53649">
    <property type="entry name" value="Alkaline phosphatase-like"/>
    <property type="match status" value="1"/>
</dbReference>
<sequence length="537" mass="60292">MLKINDITNASSAGAFVVKKGFGAILAVTCLLGAACSSQSVEEGGLQPVALKEAATSASTQNVADKPNVLVLMFDDMRFDTFSYRGGPVPTPNIDALAAQSTRFDMAMTTTGLCSPSRAAFFTGRWGHRTGLDDNVALWHSRQTGLKDEEGGIIKRASDAGYYVGYVGKWHLGPNGMAKRGAEFVDTYKKELEEHERQGAPYGRMAQTKRYLAGERDENGEKNQYYLTLKGDYDDTQAAQKVRAGQEMIKSAAKEDRPFFGVISFSQPHPPYRVPEPYASMFPVDEIDEPANYMAKRVNKPLSQEIPWWPWHEVSHMTDNDWRESRAHYYGAIAMLDRAVGEIIQTAKDEGMWDDLHIVFIGDQGSMIGEHGLYDKSAYAYDELMRIPLLVRDPDVEPRVVNRIVSLMDVPVTMAEWMDLKPDGAVDGDSLTPLMLKGDSAITDAEDDALYAYEWYNGAWFGLRAIRTQDYKYVWNPGDERDELYDLKNDPGEIVNQIDNPDYKAKLLSLRKRLELRLVEVEDSSVTRLQRLIELNS</sequence>
<evidence type="ECO:0000256" key="3">
    <source>
        <dbReference type="ARBA" id="ARBA00022801"/>
    </source>
</evidence>
<proteinExistence type="inferred from homology"/>
<comment type="caution">
    <text evidence="5">The sequence shown here is derived from an EMBL/GenBank/DDBJ whole genome shotgun (WGS) entry which is preliminary data.</text>
</comment>
<name>A0ABW2INT1_9PROT</name>
<dbReference type="InterPro" id="IPR024607">
    <property type="entry name" value="Sulfatase_CS"/>
</dbReference>
<dbReference type="PANTHER" id="PTHR45953:SF1">
    <property type="entry name" value="IDURONATE 2-SULFATASE"/>
    <property type="match status" value="1"/>
</dbReference>
<accession>A0ABW2INT1</accession>
<dbReference type="Proteomes" id="UP001596492">
    <property type="component" value="Unassembled WGS sequence"/>
</dbReference>
<keyword evidence="6" id="KW-1185">Reference proteome</keyword>
<protein>
    <submittedName>
        <fullName evidence="5">Sulfatase-like hydrolase/transferase</fullName>
    </submittedName>
</protein>